<dbReference type="GO" id="GO:0016787">
    <property type="term" value="F:hydrolase activity"/>
    <property type="evidence" value="ECO:0007669"/>
    <property type="project" value="UniProtKB-KW"/>
</dbReference>
<protein>
    <submittedName>
        <fullName evidence="3">AB hydrolase superfamily protein B1A11.02</fullName>
    </submittedName>
</protein>
<evidence type="ECO:0000256" key="1">
    <source>
        <dbReference type="ARBA" id="ARBA00022801"/>
    </source>
</evidence>
<evidence type="ECO:0000259" key="2">
    <source>
        <dbReference type="Pfam" id="PF07859"/>
    </source>
</evidence>
<dbReference type="STRING" id="154538.A0A1M2VQA6"/>
<dbReference type="Proteomes" id="UP000184267">
    <property type="component" value="Unassembled WGS sequence"/>
</dbReference>
<keyword evidence="4" id="KW-1185">Reference proteome</keyword>
<feature type="domain" description="Alpha/beta hydrolase fold-3" evidence="2">
    <location>
        <begin position="93"/>
        <end position="307"/>
    </location>
</feature>
<reference evidence="3 4" key="1">
    <citation type="submission" date="2016-10" db="EMBL/GenBank/DDBJ databases">
        <title>Genome sequence of the basidiomycete white-rot fungus Trametes pubescens.</title>
        <authorList>
            <person name="Makela M.R."/>
            <person name="Granchi Z."/>
            <person name="Peng M."/>
            <person name="De Vries R.P."/>
            <person name="Grigoriev I."/>
            <person name="Riley R."/>
            <person name="Hilden K."/>
        </authorList>
    </citation>
    <scope>NUCLEOTIDE SEQUENCE [LARGE SCALE GENOMIC DNA]</scope>
    <source>
        <strain evidence="3 4">FBCC735</strain>
    </source>
</reference>
<dbReference type="ESTHER" id="trapu-a0a1m2vqa6">
    <property type="family name" value="Hormone-sensitive_lipase_like"/>
</dbReference>
<dbReference type="EMBL" id="MNAD01000879">
    <property type="protein sequence ID" value="OJT09775.1"/>
    <property type="molecule type" value="Genomic_DNA"/>
</dbReference>
<sequence length="341" mass="36957">MSNNHLAAVDPELAPLIAALPAIPPPTGPINPAVVRARMSAMFSGVAKKNLAPYLPSEDAYHVDEYKIPNDAGEFAIRTYRPAAEDGATFPVLLVVHGGGFMNGDLEMEDFSIKILCVELQIAVVNVDYRLAPENPYPAGLNDVYDALKWTARNPDKLHADLRKGFLVSGKSSGGNFAAVVVHRAKEDPFFADTPLTGFILQMPALCHPNAVPESEKDKFASMEQCKDAPLFTRDAMLNAYAILKAEPTNVEISPYLYPSFAGLPPAYMQVCGLDPCRDEGLAYAAKLKENGVPIKLDVYPGAPHAFNVIFAQTKIAQKWNAEFKEGVRWLLGQTAGGSKA</sequence>
<dbReference type="OMA" id="NRWAATW"/>
<gene>
    <name evidence="3" type="ORF">TRAPUB_13734</name>
</gene>
<evidence type="ECO:0000313" key="3">
    <source>
        <dbReference type="EMBL" id="OJT09775.1"/>
    </source>
</evidence>
<dbReference type="OrthoDB" id="408631at2759"/>
<dbReference type="InterPro" id="IPR050300">
    <property type="entry name" value="GDXG_lipolytic_enzyme"/>
</dbReference>
<name>A0A1M2VQA6_TRAPU</name>
<dbReference type="Gene3D" id="3.40.50.1820">
    <property type="entry name" value="alpha/beta hydrolase"/>
    <property type="match status" value="1"/>
</dbReference>
<organism evidence="3 4">
    <name type="scientific">Trametes pubescens</name>
    <name type="common">White-rot fungus</name>
    <dbReference type="NCBI Taxonomy" id="154538"/>
    <lineage>
        <taxon>Eukaryota</taxon>
        <taxon>Fungi</taxon>
        <taxon>Dikarya</taxon>
        <taxon>Basidiomycota</taxon>
        <taxon>Agaricomycotina</taxon>
        <taxon>Agaricomycetes</taxon>
        <taxon>Polyporales</taxon>
        <taxon>Polyporaceae</taxon>
        <taxon>Trametes</taxon>
    </lineage>
</organism>
<dbReference type="AlphaFoldDB" id="A0A1M2VQA6"/>
<dbReference type="PANTHER" id="PTHR48081:SF8">
    <property type="entry name" value="ALPHA_BETA HYDROLASE FOLD-3 DOMAIN-CONTAINING PROTEIN-RELATED"/>
    <property type="match status" value="1"/>
</dbReference>
<comment type="caution">
    <text evidence="3">The sequence shown here is derived from an EMBL/GenBank/DDBJ whole genome shotgun (WGS) entry which is preliminary data.</text>
</comment>
<keyword evidence="1 3" id="KW-0378">Hydrolase</keyword>
<dbReference type="InterPro" id="IPR013094">
    <property type="entry name" value="AB_hydrolase_3"/>
</dbReference>
<dbReference type="Pfam" id="PF07859">
    <property type="entry name" value="Abhydrolase_3"/>
    <property type="match status" value="1"/>
</dbReference>
<evidence type="ECO:0000313" key="4">
    <source>
        <dbReference type="Proteomes" id="UP000184267"/>
    </source>
</evidence>
<dbReference type="InterPro" id="IPR029058">
    <property type="entry name" value="AB_hydrolase_fold"/>
</dbReference>
<dbReference type="PANTHER" id="PTHR48081">
    <property type="entry name" value="AB HYDROLASE SUPERFAMILY PROTEIN C4A8.06C"/>
    <property type="match status" value="1"/>
</dbReference>
<accession>A0A1M2VQA6</accession>
<proteinExistence type="predicted"/>
<dbReference type="SUPFAM" id="SSF53474">
    <property type="entry name" value="alpha/beta-Hydrolases"/>
    <property type="match status" value="1"/>
</dbReference>